<dbReference type="Gene3D" id="3.40.50.1240">
    <property type="entry name" value="Phosphoglycerate mutase-like"/>
    <property type="match status" value="1"/>
</dbReference>
<evidence type="ECO:0000313" key="1">
    <source>
        <dbReference type="EMBL" id="GFH24836.1"/>
    </source>
</evidence>
<evidence type="ECO:0000313" key="2">
    <source>
        <dbReference type="Proteomes" id="UP000485058"/>
    </source>
</evidence>
<comment type="caution">
    <text evidence="1">The sequence shown here is derived from an EMBL/GenBank/DDBJ whole genome shotgun (WGS) entry which is preliminary data.</text>
</comment>
<gene>
    <name evidence="1" type="ORF">HaLaN_22700</name>
</gene>
<name>A0A6A0A0E4_HAELA</name>
<dbReference type="AlphaFoldDB" id="A0A6A0A0E4"/>
<organism evidence="1 2">
    <name type="scientific">Haematococcus lacustris</name>
    <name type="common">Green alga</name>
    <name type="synonym">Haematococcus pluvialis</name>
    <dbReference type="NCBI Taxonomy" id="44745"/>
    <lineage>
        <taxon>Eukaryota</taxon>
        <taxon>Viridiplantae</taxon>
        <taxon>Chlorophyta</taxon>
        <taxon>core chlorophytes</taxon>
        <taxon>Chlorophyceae</taxon>
        <taxon>CS clade</taxon>
        <taxon>Chlamydomonadales</taxon>
        <taxon>Haematococcaceae</taxon>
        <taxon>Haematococcus</taxon>
    </lineage>
</organism>
<keyword evidence="2" id="KW-1185">Reference proteome</keyword>
<accession>A0A6A0A0E4</accession>
<proteinExistence type="predicted"/>
<reference evidence="1 2" key="1">
    <citation type="submission" date="2020-02" db="EMBL/GenBank/DDBJ databases">
        <title>Draft genome sequence of Haematococcus lacustris strain NIES-144.</title>
        <authorList>
            <person name="Morimoto D."/>
            <person name="Nakagawa S."/>
            <person name="Yoshida T."/>
            <person name="Sawayama S."/>
        </authorList>
    </citation>
    <scope>NUCLEOTIDE SEQUENCE [LARGE SCALE GENOMIC DNA]</scope>
    <source>
        <strain evidence="1 2">NIES-144</strain>
    </source>
</reference>
<protein>
    <submittedName>
        <fullName evidence="1">Uncharacterized protein</fullName>
    </submittedName>
</protein>
<dbReference type="Proteomes" id="UP000485058">
    <property type="component" value="Unassembled WGS sequence"/>
</dbReference>
<dbReference type="SUPFAM" id="SSF53254">
    <property type="entry name" value="Phosphoglycerate mutase-like"/>
    <property type="match status" value="1"/>
</dbReference>
<dbReference type="EMBL" id="BLLF01002644">
    <property type="protein sequence ID" value="GFH24836.1"/>
    <property type="molecule type" value="Genomic_DNA"/>
</dbReference>
<sequence length="84" mass="8961">MLLQESSSYAGPTLLPVGQRMCYNAGVAFRNRYLNSSNCQASGSCLVSSGGDTRYGLVSQGAGFHNYNSLVRASYTDRALLSAQ</sequence>
<dbReference type="InterPro" id="IPR029033">
    <property type="entry name" value="His_PPase_superfam"/>
</dbReference>
<feature type="non-terminal residue" evidence="1">
    <location>
        <position position="84"/>
    </location>
</feature>